<dbReference type="InterPro" id="IPR001173">
    <property type="entry name" value="Glyco_trans_2-like"/>
</dbReference>
<accession>A0A854PK46</accession>
<dbReference type="AlphaFoldDB" id="A0A854PK46"/>
<evidence type="ECO:0000313" key="3">
    <source>
        <dbReference type="Proteomes" id="UP000198437"/>
    </source>
</evidence>
<dbReference type="InterPro" id="IPR029044">
    <property type="entry name" value="Nucleotide-diphossugar_trans"/>
</dbReference>
<dbReference type="Gene3D" id="3.90.550.10">
    <property type="entry name" value="Spore Coat Polysaccharide Biosynthesis Protein SpsA, Chain A"/>
    <property type="match status" value="1"/>
</dbReference>
<comment type="caution">
    <text evidence="2">The sequence shown here is derived from an EMBL/GenBank/DDBJ whole genome shotgun (WGS) entry which is preliminary data.</text>
</comment>
<evidence type="ECO:0000259" key="1">
    <source>
        <dbReference type="Pfam" id="PF00535"/>
    </source>
</evidence>
<dbReference type="SUPFAM" id="SSF53448">
    <property type="entry name" value="Nucleotide-diphospho-sugar transferases"/>
    <property type="match status" value="1"/>
</dbReference>
<dbReference type="Pfam" id="PF00535">
    <property type="entry name" value="Glycos_transf_2"/>
    <property type="match status" value="1"/>
</dbReference>
<dbReference type="GO" id="GO:0016758">
    <property type="term" value="F:hexosyltransferase activity"/>
    <property type="evidence" value="ECO:0007669"/>
    <property type="project" value="UniProtKB-ARBA"/>
</dbReference>
<gene>
    <name evidence="2" type="ORF">AYP82_08235</name>
</gene>
<sequence>MFLTIFTPVYNRSKYMKRLFDSICNQNNKDFEWIIINDGSTDDTEKVIRNLIKNHKTNISIKFISKKNGGKQRAINDAVKIAKGKYFFIVDSDDKLTPDATQLVRKWCKEIDQLPDFNRYAGVSGLCETPSGELLSGTGDGRKSIDASNLDRHKYNLDGDMAEVYKTSILKKYPFKEFKGENFISEGTVWNQIAADGYILRWHMEPIYIGEYLPDGLTQNSVSRDIKNFKGLTYATKMDLKLMGIKLKIHFLNYYVKIGRKKGLSWKKISKLISVPKGVLIVQYYTYIAIRKMLNKPPL</sequence>
<protein>
    <recommendedName>
        <fullName evidence="1">Glycosyltransferase 2-like domain-containing protein</fullName>
    </recommendedName>
</protein>
<dbReference type="Proteomes" id="UP000198437">
    <property type="component" value="Unassembled WGS sequence"/>
</dbReference>
<name>A0A854PK46_9LACO</name>
<feature type="domain" description="Glycosyltransferase 2-like" evidence="1">
    <location>
        <begin position="4"/>
        <end position="110"/>
    </location>
</feature>
<dbReference type="PANTHER" id="PTHR22916">
    <property type="entry name" value="GLYCOSYLTRANSFERASE"/>
    <property type="match status" value="1"/>
</dbReference>
<proteinExistence type="predicted"/>
<dbReference type="PANTHER" id="PTHR22916:SF3">
    <property type="entry name" value="UDP-GLCNAC:BETAGAL BETA-1,3-N-ACETYLGLUCOSAMINYLTRANSFERASE-LIKE PROTEIN 1"/>
    <property type="match status" value="1"/>
</dbReference>
<reference evidence="2 3" key="1">
    <citation type="submission" date="2016-05" db="EMBL/GenBank/DDBJ databases">
        <authorList>
            <person name="Johnson T.J."/>
            <person name="Youmans B.P."/>
            <person name="Case K.A."/>
        </authorList>
    </citation>
    <scope>NUCLEOTIDE SEQUENCE [LARGE SCALE GENOMIC DNA]</scope>
    <source>
        <strain evidence="2 3">UMNLC6</strain>
    </source>
</reference>
<dbReference type="RefSeq" id="WP_089147553.1">
    <property type="nucleotide sequence ID" value="NZ_LYQW01000017.1"/>
</dbReference>
<dbReference type="CDD" id="cd00761">
    <property type="entry name" value="Glyco_tranf_GTA_type"/>
    <property type="match status" value="1"/>
</dbReference>
<dbReference type="EMBL" id="LYQW01000017">
    <property type="protein sequence ID" value="OXC22976.1"/>
    <property type="molecule type" value="Genomic_DNA"/>
</dbReference>
<evidence type="ECO:0000313" key="2">
    <source>
        <dbReference type="EMBL" id="OXC22976.1"/>
    </source>
</evidence>
<organism evidence="2 3">
    <name type="scientific">Lactobacillus crispatus</name>
    <dbReference type="NCBI Taxonomy" id="47770"/>
    <lineage>
        <taxon>Bacteria</taxon>
        <taxon>Bacillati</taxon>
        <taxon>Bacillota</taxon>
        <taxon>Bacilli</taxon>
        <taxon>Lactobacillales</taxon>
        <taxon>Lactobacillaceae</taxon>
        <taxon>Lactobacillus</taxon>
    </lineage>
</organism>